<evidence type="ECO:0000313" key="3">
    <source>
        <dbReference type="Proteomes" id="UP001151760"/>
    </source>
</evidence>
<name>A0ABQ4Y4R7_9ASTR</name>
<dbReference type="Proteomes" id="UP001151760">
    <property type="component" value="Unassembled WGS sequence"/>
</dbReference>
<accession>A0ABQ4Y4R7</accession>
<keyword evidence="3" id="KW-1185">Reference proteome</keyword>
<dbReference type="GO" id="GO:0003964">
    <property type="term" value="F:RNA-directed DNA polymerase activity"/>
    <property type="evidence" value="ECO:0007669"/>
    <property type="project" value="UniProtKB-KW"/>
</dbReference>
<organism evidence="2 3">
    <name type="scientific">Tanacetum coccineum</name>
    <dbReference type="NCBI Taxonomy" id="301880"/>
    <lineage>
        <taxon>Eukaryota</taxon>
        <taxon>Viridiplantae</taxon>
        <taxon>Streptophyta</taxon>
        <taxon>Embryophyta</taxon>
        <taxon>Tracheophyta</taxon>
        <taxon>Spermatophyta</taxon>
        <taxon>Magnoliopsida</taxon>
        <taxon>eudicotyledons</taxon>
        <taxon>Gunneridae</taxon>
        <taxon>Pentapetalae</taxon>
        <taxon>asterids</taxon>
        <taxon>campanulids</taxon>
        <taxon>Asterales</taxon>
        <taxon>Asteraceae</taxon>
        <taxon>Asteroideae</taxon>
        <taxon>Anthemideae</taxon>
        <taxon>Anthemidinae</taxon>
        <taxon>Tanacetum</taxon>
    </lineage>
</organism>
<evidence type="ECO:0000259" key="1">
    <source>
        <dbReference type="Pfam" id="PF17921"/>
    </source>
</evidence>
<gene>
    <name evidence="2" type="ORF">Tco_0704799</name>
</gene>
<evidence type="ECO:0000313" key="2">
    <source>
        <dbReference type="EMBL" id="GJS71958.1"/>
    </source>
</evidence>
<protein>
    <submittedName>
        <fullName evidence="2">Reverse transcriptase domain-containing protein</fullName>
    </submittedName>
</protein>
<feature type="domain" description="Integrase zinc-binding" evidence="1">
    <location>
        <begin position="9"/>
        <end position="63"/>
    </location>
</feature>
<reference evidence="2" key="2">
    <citation type="submission" date="2022-01" db="EMBL/GenBank/DDBJ databases">
        <authorList>
            <person name="Yamashiro T."/>
            <person name="Shiraishi A."/>
            <person name="Satake H."/>
            <person name="Nakayama K."/>
        </authorList>
    </citation>
    <scope>NUCLEOTIDE SEQUENCE</scope>
</reference>
<keyword evidence="2" id="KW-0808">Transferase</keyword>
<dbReference type="InterPro" id="IPR041588">
    <property type="entry name" value="Integrase_H2C2"/>
</dbReference>
<dbReference type="PANTHER" id="PTHR47266">
    <property type="entry name" value="ENDONUCLEASE-RELATED"/>
    <property type="match status" value="1"/>
</dbReference>
<sequence>MIWRCVHGKEALDILEACHNGPTGGHHGANLTAKKVFDAGFFWPSIYKDAHELVKNCDSCQRQGKISQRDEMPQNSIQVCEIFDVWGIDLNKDRFPSSRGNNTYLWLSITCQNGLKQKRSPPTTPE</sequence>
<proteinExistence type="predicted"/>
<dbReference type="EMBL" id="BQNB010010045">
    <property type="protein sequence ID" value="GJS71958.1"/>
    <property type="molecule type" value="Genomic_DNA"/>
</dbReference>
<dbReference type="Pfam" id="PF17921">
    <property type="entry name" value="Integrase_H2C2"/>
    <property type="match status" value="1"/>
</dbReference>
<dbReference type="Gene3D" id="1.10.340.70">
    <property type="match status" value="1"/>
</dbReference>
<reference evidence="2" key="1">
    <citation type="journal article" date="2022" name="Int. J. Mol. Sci.">
        <title>Draft Genome of Tanacetum Coccineum: Genomic Comparison of Closely Related Tanacetum-Family Plants.</title>
        <authorList>
            <person name="Yamashiro T."/>
            <person name="Shiraishi A."/>
            <person name="Nakayama K."/>
            <person name="Satake H."/>
        </authorList>
    </citation>
    <scope>NUCLEOTIDE SEQUENCE</scope>
</reference>
<dbReference type="InterPro" id="IPR052160">
    <property type="entry name" value="Gypsy_RT_Integrase-like"/>
</dbReference>
<comment type="caution">
    <text evidence="2">The sequence shown here is derived from an EMBL/GenBank/DDBJ whole genome shotgun (WGS) entry which is preliminary data.</text>
</comment>
<keyword evidence="2" id="KW-0548">Nucleotidyltransferase</keyword>
<keyword evidence="2" id="KW-0695">RNA-directed DNA polymerase</keyword>